<dbReference type="AlphaFoldDB" id="A0A4D5RAM4"/>
<dbReference type="EMBL" id="GHJT01000059">
    <property type="protein sequence ID" value="MOY34030.1"/>
    <property type="molecule type" value="Transcribed_RNA"/>
</dbReference>
<name>A0A4D5RAM4_IXOSC</name>
<evidence type="ECO:0000313" key="1">
    <source>
        <dbReference type="EMBL" id="MOY34030.1"/>
    </source>
</evidence>
<accession>A0A4D5RAM4</accession>
<proteinExistence type="predicted"/>
<protein>
    <submittedName>
        <fullName evidence="1">Uncharacterized protein</fullName>
    </submittedName>
</protein>
<reference evidence="1" key="1">
    <citation type="submission" date="2019-04" db="EMBL/GenBank/DDBJ databases">
        <title>An insight into the mialome of Ixodes scapularis.</title>
        <authorList>
            <person name="Ribeiro J.M."/>
            <person name="Mather T.N."/>
            <person name="Karim S."/>
        </authorList>
    </citation>
    <scope>NUCLEOTIDE SEQUENCE</scope>
</reference>
<organism evidence="1">
    <name type="scientific">Ixodes scapularis</name>
    <name type="common">Black-legged tick</name>
    <name type="synonym">Deer tick</name>
    <dbReference type="NCBI Taxonomy" id="6945"/>
    <lineage>
        <taxon>Eukaryota</taxon>
        <taxon>Metazoa</taxon>
        <taxon>Ecdysozoa</taxon>
        <taxon>Arthropoda</taxon>
        <taxon>Chelicerata</taxon>
        <taxon>Arachnida</taxon>
        <taxon>Acari</taxon>
        <taxon>Parasitiformes</taxon>
        <taxon>Ixodida</taxon>
        <taxon>Ixodoidea</taxon>
        <taxon>Ixodidae</taxon>
        <taxon>Ixodinae</taxon>
        <taxon>Ixodes</taxon>
    </lineage>
</organism>
<sequence>MMPFCISFWSGTTAHLQYGRASLLLTDPRSRVGGGYTTLSPLHRLGSSLCGRTASSMASSGGSSRGTSFSSASSSSGSSTTSRAACTGSVPSVKATTWTSPSVVFARGCGGACPSCSHSSTLPICSSCTMPTRCTTSASCPSAMNGRCLSRLSSSSCCSWGTC</sequence>